<dbReference type="InterPro" id="IPR011990">
    <property type="entry name" value="TPR-like_helical_dom_sf"/>
</dbReference>
<evidence type="ECO:0000256" key="3">
    <source>
        <dbReference type="ARBA" id="ARBA00023110"/>
    </source>
</evidence>
<dbReference type="EC" id="5.2.1.8" evidence="2"/>
<dbReference type="EMBL" id="JBBJCI010000167">
    <property type="protein sequence ID" value="KAK7241634.1"/>
    <property type="molecule type" value="Genomic_DNA"/>
</dbReference>
<reference evidence="6 7" key="1">
    <citation type="submission" date="2024-03" db="EMBL/GenBank/DDBJ databases">
        <title>Aureococcus anophagefferens CCMP1851 and Kratosvirus quantuckense: Draft genome of a second virus-susceptible host strain in the model system.</title>
        <authorList>
            <person name="Chase E."/>
            <person name="Truchon A.R."/>
            <person name="Schepens W."/>
            <person name="Wilhelm S.W."/>
        </authorList>
    </citation>
    <scope>NUCLEOTIDE SEQUENCE [LARGE SCALE GENOMIC DNA]</scope>
    <source>
        <strain evidence="6 7">CCMP1851</strain>
    </source>
</reference>
<feature type="region of interest" description="Disordered" evidence="5">
    <location>
        <begin position="457"/>
        <end position="490"/>
    </location>
</feature>
<keyword evidence="3" id="KW-0697">Rotamase</keyword>
<dbReference type="SUPFAM" id="SSF48452">
    <property type="entry name" value="TPR-like"/>
    <property type="match status" value="1"/>
</dbReference>
<evidence type="ECO:0000256" key="1">
    <source>
        <dbReference type="ARBA" id="ARBA00000971"/>
    </source>
</evidence>
<protein>
    <recommendedName>
        <fullName evidence="2">peptidylprolyl isomerase</fullName>
        <ecNumber evidence="2">5.2.1.8</ecNumber>
    </recommendedName>
</protein>
<sequence>MSDHHFCPRCGGHIKGERCELCAPDPADRELDASEIHDVSPAADGSLLKQVTTAGEDAGPQQLATPSPLCDVEARVRTLRPKQSAPRAVTWRGGGAEPPADDLPAALRAGLETMRLGEVAKVTVVDAERDAAVEYELEVLDWVEELDCDRERPKAATKRTVSRPPLMSWREPRNLDEVRVVGALADGAGFTVDYGALEPRDPAEKTAVPGERARDVAHGWTDTSGWRLDEDATTETGAPVCEGLLDILRTMRCFEVADVRIRGDRGFPGAGDLAGRLQLVAVVEDGDEELMRNRGAYSHDDREARRLVQVGEKKRWGNAHFQRGDHGRAIRRYGRAVELGENDDPDDVDEAMLDLLATVRCNRAAAHLKAGDFGAAKADCDAALARDPRNDKAKLRRATALQELGSLDAARDALLDLAKHASNAAVARDARRKLDGLKAALREHRRLEKDMYAGVYESAPTFGPKPDPAPPPPPAVEEDEATRDRRANDAWRRSLMEQAAASVERQRANYADRL</sequence>
<keyword evidence="7" id="KW-1185">Reference proteome</keyword>
<evidence type="ECO:0000313" key="7">
    <source>
        <dbReference type="Proteomes" id="UP001363151"/>
    </source>
</evidence>
<evidence type="ECO:0000256" key="4">
    <source>
        <dbReference type="ARBA" id="ARBA00023235"/>
    </source>
</evidence>
<name>A0ABR1FZF6_AURAN</name>
<gene>
    <name evidence="6" type="ORF">SO694_0028100</name>
</gene>
<dbReference type="InterPro" id="IPR019734">
    <property type="entry name" value="TPR_rpt"/>
</dbReference>
<evidence type="ECO:0000313" key="6">
    <source>
        <dbReference type="EMBL" id="KAK7241634.1"/>
    </source>
</evidence>
<dbReference type="Pfam" id="PF14559">
    <property type="entry name" value="TPR_19"/>
    <property type="match status" value="1"/>
</dbReference>
<feature type="region of interest" description="Disordered" evidence="5">
    <location>
        <begin position="81"/>
        <end position="103"/>
    </location>
</feature>
<accession>A0ABR1FZF6</accession>
<proteinExistence type="predicted"/>
<feature type="compositionally biased region" description="Pro residues" evidence="5">
    <location>
        <begin position="463"/>
        <end position="475"/>
    </location>
</feature>
<dbReference type="InterPro" id="IPR050754">
    <property type="entry name" value="FKBP4/5/8-like"/>
</dbReference>
<comment type="catalytic activity">
    <reaction evidence="1">
        <text>[protein]-peptidylproline (omega=180) = [protein]-peptidylproline (omega=0)</text>
        <dbReference type="Rhea" id="RHEA:16237"/>
        <dbReference type="Rhea" id="RHEA-COMP:10747"/>
        <dbReference type="Rhea" id="RHEA-COMP:10748"/>
        <dbReference type="ChEBI" id="CHEBI:83833"/>
        <dbReference type="ChEBI" id="CHEBI:83834"/>
        <dbReference type="EC" id="5.2.1.8"/>
    </reaction>
</comment>
<evidence type="ECO:0000256" key="5">
    <source>
        <dbReference type="SAM" id="MobiDB-lite"/>
    </source>
</evidence>
<dbReference type="PANTHER" id="PTHR46512">
    <property type="entry name" value="PEPTIDYLPROLYL ISOMERASE"/>
    <property type="match status" value="1"/>
</dbReference>
<evidence type="ECO:0000256" key="2">
    <source>
        <dbReference type="ARBA" id="ARBA00013194"/>
    </source>
</evidence>
<dbReference type="PANTHER" id="PTHR46512:SF9">
    <property type="entry name" value="PEPTIDYLPROLYL ISOMERASE"/>
    <property type="match status" value="1"/>
</dbReference>
<organism evidence="6 7">
    <name type="scientific">Aureococcus anophagefferens</name>
    <name type="common">Harmful bloom alga</name>
    <dbReference type="NCBI Taxonomy" id="44056"/>
    <lineage>
        <taxon>Eukaryota</taxon>
        <taxon>Sar</taxon>
        <taxon>Stramenopiles</taxon>
        <taxon>Ochrophyta</taxon>
        <taxon>Pelagophyceae</taxon>
        <taxon>Pelagomonadales</taxon>
        <taxon>Pelagomonadaceae</taxon>
        <taxon>Aureococcus</taxon>
    </lineage>
</organism>
<dbReference type="Gene3D" id="1.25.40.10">
    <property type="entry name" value="Tetratricopeptide repeat domain"/>
    <property type="match status" value="1"/>
</dbReference>
<dbReference type="Proteomes" id="UP001363151">
    <property type="component" value="Unassembled WGS sequence"/>
</dbReference>
<keyword evidence="4" id="KW-0413">Isomerase</keyword>
<comment type="caution">
    <text evidence="6">The sequence shown here is derived from an EMBL/GenBank/DDBJ whole genome shotgun (WGS) entry which is preliminary data.</text>
</comment>
<dbReference type="SMART" id="SM00028">
    <property type="entry name" value="TPR"/>
    <property type="match status" value="2"/>
</dbReference>